<name>A0A0D2B925_9PEZI</name>
<keyword evidence="2" id="KW-1133">Transmembrane helix</keyword>
<keyword evidence="2" id="KW-0812">Transmembrane</keyword>
<keyword evidence="4" id="KW-1185">Reference proteome</keyword>
<dbReference type="Proteomes" id="UP000053259">
    <property type="component" value="Unassembled WGS sequence"/>
</dbReference>
<feature type="transmembrane region" description="Helical" evidence="2">
    <location>
        <begin position="285"/>
        <end position="304"/>
    </location>
</feature>
<feature type="region of interest" description="Disordered" evidence="1">
    <location>
        <begin position="397"/>
        <end position="433"/>
    </location>
</feature>
<dbReference type="GeneID" id="27309660"/>
<dbReference type="HOGENOM" id="CLU_633408_0_0_1"/>
<dbReference type="RefSeq" id="XP_016217628.1">
    <property type="nucleotide sequence ID" value="XM_016354616.1"/>
</dbReference>
<dbReference type="InParanoid" id="A0A0D2B925"/>
<sequence length="433" mass="49594">MEEDIFTWLLEEFKVHPKFVESLYYFLGNFSTFVTYSKADESPESFHIVVKVFPAGHLEGAFYIRYDFKTRKALVIIAGNDLSGHIEYQIEQLSRLREDWHPFGMAFCIISRYYFYLEWQRGQLDHSVIMMERVTGRGAIAYLEANVTQPDNPDSFNLRNMHWIGGNQRNMIYAMEFQIRLTTFIYEAHIQFVTLSLGRSEHPPLSHQDLPIQDRSLQEAFKAHIVSCKGVFEDSRVIGERAQSQLNAADSIINTLIAKQSQRIADESKTIAVETRRDSTSMKTIAGLTMVYLPSTFIATIFSTGFFRFTSDSSSAQLVVNNNIWKFICICLLFTIITVVVWVYLNRYGVPKLIRHKEDGKKATDLQVEPPVILLDLPQIPGHRARRLLEAVYSDDNSKNQVDKAPDREAADSSRAAEQNLEEGTKMMGGEIV</sequence>
<evidence type="ECO:0000256" key="2">
    <source>
        <dbReference type="SAM" id="Phobius"/>
    </source>
</evidence>
<evidence type="ECO:0000313" key="3">
    <source>
        <dbReference type="EMBL" id="KIW07759.1"/>
    </source>
</evidence>
<feature type="transmembrane region" description="Helical" evidence="2">
    <location>
        <begin position="324"/>
        <end position="345"/>
    </location>
</feature>
<dbReference type="EMBL" id="KN847532">
    <property type="protein sequence ID" value="KIW07759.1"/>
    <property type="molecule type" value="Genomic_DNA"/>
</dbReference>
<dbReference type="AlphaFoldDB" id="A0A0D2B925"/>
<protein>
    <submittedName>
        <fullName evidence="3">Uncharacterized protein</fullName>
    </submittedName>
</protein>
<evidence type="ECO:0000313" key="4">
    <source>
        <dbReference type="Proteomes" id="UP000053259"/>
    </source>
</evidence>
<dbReference type="OrthoDB" id="2830640at2759"/>
<feature type="compositionally biased region" description="Basic and acidic residues" evidence="1">
    <location>
        <begin position="397"/>
        <end position="412"/>
    </location>
</feature>
<reference evidence="3 4" key="1">
    <citation type="submission" date="2015-01" db="EMBL/GenBank/DDBJ databases">
        <title>The Genome Sequence of Ochroconis gallopava CBS43764.</title>
        <authorList>
            <consortium name="The Broad Institute Genomics Platform"/>
            <person name="Cuomo C."/>
            <person name="de Hoog S."/>
            <person name="Gorbushina A."/>
            <person name="Stielow B."/>
            <person name="Teixiera M."/>
            <person name="Abouelleil A."/>
            <person name="Chapman S.B."/>
            <person name="Priest M."/>
            <person name="Young S.K."/>
            <person name="Wortman J."/>
            <person name="Nusbaum C."/>
            <person name="Birren B."/>
        </authorList>
    </citation>
    <scope>NUCLEOTIDE SEQUENCE [LARGE SCALE GENOMIC DNA]</scope>
    <source>
        <strain evidence="3 4">CBS 43764</strain>
    </source>
</reference>
<organism evidence="3 4">
    <name type="scientific">Verruconis gallopava</name>
    <dbReference type="NCBI Taxonomy" id="253628"/>
    <lineage>
        <taxon>Eukaryota</taxon>
        <taxon>Fungi</taxon>
        <taxon>Dikarya</taxon>
        <taxon>Ascomycota</taxon>
        <taxon>Pezizomycotina</taxon>
        <taxon>Dothideomycetes</taxon>
        <taxon>Pleosporomycetidae</taxon>
        <taxon>Venturiales</taxon>
        <taxon>Sympoventuriaceae</taxon>
        <taxon>Verruconis</taxon>
    </lineage>
</organism>
<accession>A0A0D2B925</accession>
<proteinExistence type="predicted"/>
<dbReference type="STRING" id="253628.A0A0D2B925"/>
<evidence type="ECO:0000256" key="1">
    <source>
        <dbReference type="SAM" id="MobiDB-lite"/>
    </source>
</evidence>
<keyword evidence="2" id="KW-0472">Membrane</keyword>
<gene>
    <name evidence="3" type="ORF">PV09_01687</name>
</gene>
<dbReference type="Gene3D" id="1.20.58.340">
    <property type="entry name" value="Magnesium transport protein CorA, transmembrane region"/>
    <property type="match status" value="1"/>
</dbReference>
<dbReference type="VEuPathDB" id="FungiDB:PV09_01687"/>